<evidence type="ECO:0000259" key="3">
    <source>
        <dbReference type="PROSITE" id="PS51677"/>
    </source>
</evidence>
<evidence type="ECO:0000256" key="1">
    <source>
        <dbReference type="SAM" id="MobiDB-lite"/>
    </source>
</evidence>
<evidence type="ECO:0000256" key="2">
    <source>
        <dbReference type="SAM" id="SignalP"/>
    </source>
</evidence>
<gene>
    <name evidence="4" type="ORF">M5J20_09230</name>
</gene>
<dbReference type="SUPFAM" id="SSF88713">
    <property type="entry name" value="Glycoside hydrolase/deacetylase"/>
    <property type="match status" value="1"/>
</dbReference>
<reference evidence="4" key="1">
    <citation type="submission" date="2022-05" db="EMBL/GenBank/DDBJ databases">
        <title>Corynebacterium sp. TA-R-1 sp. nov., isolated from human feces.</title>
        <authorList>
            <person name="Shamsuzzaman M."/>
            <person name="Dahal R.H."/>
        </authorList>
    </citation>
    <scope>NUCLEOTIDE SEQUENCE</scope>
    <source>
        <strain evidence="4">TA-R-1</strain>
    </source>
</reference>
<feature type="domain" description="NodB homology" evidence="3">
    <location>
        <begin position="88"/>
        <end position="288"/>
    </location>
</feature>
<feature type="compositionally biased region" description="Low complexity" evidence="1">
    <location>
        <begin position="26"/>
        <end position="43"/>
    </location>
</feature>
<dbReference type="PROSITE" id="PS51257">
    <property type="entry name" value="PROKAR_LIPOPROTEIN"/>
    <property type="match status" value="1"/>
</dbReference>
<dbReference type="InterPro" id="IPR011330">
    <property type="entry name" value="Glyco_hydro/deAcase_b/a-brl"/>
</dbReference>
<name>A0ABT1G2W7_9CORY</name>
<feature type="chain" id="PRO_5045052097" evidence="2">
    <location>
        <begin position="26"/>
        <end position="288"/>
    </location>
</feature>
<sequence length="288" mass="30058">MPAPLTRRRFLAASLLLTGGAVSCARPTETMSDPTTTVTSTRMETAAPVTQTSARMPAPEAYAGEVPQAFGTHLPGIVDTVPTTPGARTVALTFDACSGLYDAALIQVLREHRVPATLFLAQPWIEAHPDITAELVADPLFHIENHGTRHVPLTVAGQPAYGIHGTASPAEAIAEIRGNADTLAGFGVQSRWFRAGTAHYDDVAVRIAGDAGMQIAGFSVNGDYGATSGAHAVAQQIIGAPDGAIVLAHMNHPGSGTAAGVRQALSSLSDVRFVLLDDHQHRVAPHHP</sequence>
<comment type="caution">
    <text evidence="4">The sequence shown here is derived from an EMBL/GenBank/DDBJ whole genome shotgun (WGS) entry which is preliminary data.</text>
</comment>
<dbReference type="Proteomes" id="UP001204000">
    <property type="component" value="Unassembled WGS sequence"/>
</dbReference>
<dbReference type="PROSITE" id="PS51677">
    <property type="entry name" value="NODB"/>
    <property type="match status" value="1"/>
</dbReference>
<protein>
    <submittedName>
        <fullName evidence="4">Polysaccharide deacetylase family protein</fullName>
    </submittedName>
</protein>
<feature type="signal peptide" evidence="2">
    <location>
        <begin position="1"/>
        <end position="25"/>
    </location>
</feature>
<keyword evidence="2" id="KW-0732">Signal</keyword>
<dbReference type="PANTHER" id="PTHR10587">
    <property type="entry name" value="GLYCOSYL TRANSFERASE-RELATED"/>
    <property type="match status" value="1"/>
</dbReference>
<dbReference type="EMBL" id="JAMFTQ010000014">
    <property type="protein sequence ID" value="MCP1388366.1"/>
    <property type="molecule type" value="Genomic_DNA"/>
</dbReference>
<dbReference type="PANTHER" id="PTHR10587:SF134">
    <property type="entry name" value="SECRETED PROTEIN"/>
    <property type="match status" value="1"/>
</dbReference>
<organism evidence="4 5">
    <name type="scientific">Corynebacterium stercoris</name>
    <dbReference type="NCBI Taxonomy" id="2943490"/>
    <lineage>
        <taxon>Bacteria</taxon>
        <taxon>Bacillati</taxon>
        <taxon>Actinomycetota</taxon>
        <taxon>Actinomycetes</taxon>
        <taxon>Mycobacteriales</taxon>
        <taxon>Corynebacteriaceae</taxon>
        <taxon>Corynebacterium</taxon>
    </lineage>
</organism>
<dbReference type="InterPro" id="IPR050248">
    <property type="entry name" value="Polysacc_deacetylase_ArnD"/>
</dbReference>
<feature type="region of interest" description="Disordered" evidence="1">
    <location>
        <begin position="26"/>
        <end position="54"/>
    </location>
</feature>
<keyword evidence="5" id="KW-1185">Reference proteome</keyword>
<proteinExistence type="predicted"/>
<dbReference type="Pfam" id="PF01522">
    <property type="entry name" value="Polysacc_deac_1"/>
    <property type="match status" value="1"/>
</dbReference>
<dbReference type="InterPro" id="IPR002509">
    <property type="entry name" value="NODB_dom"/>
</dbReference>
<accession>A0ABT1G2W7</accession>
<dbReference type="RefSeq" id="WP_253578896.1">
    <property type="nucleotide sequence ID" value="NZ_JAMFTQ010000014.1"/>
</dbReference>
<evidence type="ECO:0000313" key="4">
    <source>
        <dbReference type="EMBL" id="MCP1388366.1"/>
    </source>
</evidence>
<dbReference type="Gene3D" id="3.20.20.370">
    <property type="entry name" value="Glycoside hydrolase/deacetylase"/>
    <property type="match status" value="1"/>
</dbReference>
<evidence type="ECO:0000313" key="5">
    <source>
        <dbReference type="Proteomes" id="UP001204000"/>
    </source>
</evidence>